<evidence type="ECO:0000313" key="4">
    <source>
        <dbReference type="EMBL" id="KAL1495320.1"/>
    </source>
</evidence>
<accession>A0AB34ICU7</accession>
<dbReference type="SUPFAM" id="SSF51735">
    <property type="entry name" value="NAD(P)-binding Rossmann-fold domains"/>
    <property type="match status" value="1"/>
</dbReference>
<dbReference type="GO" id="GO:0070402">
    <property type="term" value="F:NADPH binding"/>
    <property type="evidence" value="ECO:0007669"/>
    <property type="project" value="TreeGrafter"/>
</dbReference>
<keyword evidence="2" id="KW-0560">Oxidoreductase</keyword>
<sequence length="346" mass="36589">MVEIPKTMKRVVLTSPNSDMSKVVLTVEEVPVPTPKSGEVLIKVAAAPINPSDYGVWRNTHPDKCPLPIGNEGSGVVVASGGGLAPLLCGVGTKVGFVNVPKGQGAYSEYVTAAAMTGVFPMEADLQVEAAASFFVNPYTVVGMLDTAAQLGAKAIVHTAAASQVGQMLVKLAKQRGVTLINVVRREEQAALLRSIGAQLVVVTDAPGWEATLAALIAEHKATVAFDAIAGETTGKMVSALPPKSTTFVYGGLSREPVGGVNPIDLIYHRKQLKGWLLTNWVLAGGMFSTLPRLRAARLLVNPGLKPGGWAESKFIDCTLDGMFERFLAMYNTSGFTDAKLRIRFA</sequence>
<dbReference type="EMBL" id="JBGBPQ010000033">
    <property type="protein sequence ID" value="KAL1495320.1"/>
    <property type="molecule type" value="Genomic_DNA"/>
</dbReference>
<dbReference type="Gene3D" id="3.90.180.10">
    <property type="entry name" value="Medium-chain alcohol dehydrogenases, catalytic domain"/>
    <property type="match status" value="1"/>
</dbReference>
<comment type="caution">
    <text evidence="4">The sequence shown here is derived from an EMBL/GenBank/DDBJ whole genome shotgun (WGS) entry which is preliminary data.</text>
</comment>
<dbReference type="GO" id="GO:0016651">
    <property type="term" value="F:oxidoreductase activity, acting on NAD(P)H"/>
    <property type="evidence" value="ECO:0007669"/>
    <property type="project" value="TreeGrafter"/>
</dbReference>
<dbReference type="SUPFAM" id="SSF50129">
    <property type="entry name" value="GroES-like"/>
    <property type="match status" value="1"/>
</dbReference>
<dbReference type="SMART" id="SM00829">
    <property type="entry name" value="PKS_ER"/>
    <property type="match status" value="1"/>
</dbReference>
<dbReference type="InterPro" id="IPR013154">
    <property type="entry name" value="ADH-like_N"/>
</dbReference>
<proteinExistence type="predicted"/>
<dbReference type="PANTHER" id="PTHR48106">
    <property type="entry name" value="QUINONE OXIDOREDUCTASE PIG3-RELATED"/>
    <property type="match status" value="1"/>
</dbReference>
<reference evidence="4 5" key="1">
    <citation type="journal article" date="2024" name="Science">
        <title>Giant polyketide synthase enzymes in the biosynthesis of giant marine polyether toxins.</title>
        <authorList>
            <person name="Fallon T.R."/>
            <person name="Shende V.V."/>
            <person name="Wierzbicki I.H."/>
            <person name="Pendleton A.L."/>
            <person name="Watervoot N.F."/>
            <person name="Auber R.P."/>
            <person name="Gonzalez D.J."/>
            <person name="Wisecaver J.H."/>
            <person name="Moore B.S."/>
        </authorList>
    </citation>
    <scope>NUCLEOTIDE SEQUENCE [LARGE SCALE GENOMIC DNA]</scope>
    <source>
        <strain evidence="4 5">12B1</strain>
    </source>
</reference>
<dbReference type="Pfam" id="PF00107">
    <property type="entry name" value="ADH_zinc_N"/>
    <property type="match status" value="1"/>
</dbReference>
<evidence type="ECO:0000313" key="5">
    <source>
        <dbReference type="Proteomes" id="UP001515480"/>
    </source>
</evidence>
<dbReference type="Proteomes" id="UP001515480">
    <property type="component" value="Unassembled WGS sequence"/>
</dbReference>
<organism evidence="4 5">
    <name type="scientific">Prymnesium parvum</name>
    <name type="common">Toxic golden alga</name>
    <dbReference type="NCBI Taxonomy" id="97485"/>
    <lineage>
        <taxon>Eukaryota</taxon>
        <taxon>Haptista</taxon>
        <taxon>Haptophyta</taxon>
        <taxon>Prymnesiophyceae</taxon>
        <taxon>Prymnesiales</taxon>
        <taxon>Prymnesiaceae</taxon>
        <taxon>Prymnesium</taxon>
    </lineage>
</organism>
<dbReference type="PANTHER" id="PTHR48106:SF18">
    <property type="entry name" value="QUINONE OXIDOREDUCTASE PIG3"/>
    <property type="match status" value="1"/>
</dbReference>
<evidence type="ECO:0000256" key="2">
    <source>
        <dbReference type="ARBA" id="ARBA00023002"/>
    </source>
</evidence>
<dbReference type="InterPro" id="IPR013149">
    <property type="entry name" value="ADH-like_C"/>
</dbReference>
<gene>
    <name evidence="4" type="ORF">AB1Y20_017177</name>
</gene>
<dbReference type="InterPro" id="IPR020843">
    <property type="entry name" value="ER"/>
</dbReference>
<evidence type="ECO:0000259" key="3">
    <source>
        <dbReference type="SMART" id="SM00829"/>
    </source>
</evidence>
<dbReference type="InterPro" id="IPR036291">
    <property type="entry name" value="NAD(P)-bd_dom_sf"/>
</dbReference>
<dbReference type="InterPro" id="IPR011032">
    <property type="entry name" value="GroES-like_sf"/>
</dbReference>
<feature type="domain" description="Enoyl reductase (ER)" evidence="3">
    <location>
        <begin position="18"/>
        <end position="301"/>
    </location>
</feature>
<evidence type="ECO:0000256" key="1">
    <source>
        <dbReference type="ARBA" id="ARBA00022857"/>
    </source>
</evidence>
<dbReference type="AlphaFoldDB" id="A0AB34ICU7"/>
<keyword evidence="1" id="KW-0521">NADP</keyword>
<name>A0AB34ICU7_PRYPA</name>
<dbReference type="Gene3D" id="3.40.50.720">
    <property type="entry name" value="NAD(P)-binding Rossmann-like Domain"/>
    <property type="match status" value="1"/>
</dbReference>
<dbReference type="Pfam" id="PF08240">
    <property type="entry name" value="ADH_N"/>
    <property type="match status" value="1"/>
</dbReference>
<protein>
    <recommendedName>
        <fullName evidence="3">Enoyl reductase (ER) domain-containing protein</fullName>
    </recommendedName>
</protein>
<keyword evidence="5" id="KW-1185">Reference proteome</keyword>